<dbReference type="InterPro" id="IPR042755">
    <property type="entry name" value="COP1"/>
</dbReference>
<gene>
    <name evidence="10" type="ORF">CAUJ_LOCUS14637</name>
</gene>
<dbReference type="SMART" id="SM00320">
    <property type="entry name" value="WD40"/>
    <property type="match status" value="7"/>
</dbReference>
<evidence type="ECO:0000256" key="8">
    <source>
        <dbReference type="SAM" id="MobiDB-lite"/>
    </source>
</evidence>
<keyword evidence="11" id="KW-1185">Reference proteome</keyword>
<evidence type="ECO:0000259" key="9">
    <source>
        <dbReference type="PROSITE" id="PS50089"/>
    </source>
</evidence>
<keyword evidence="4 6" id="KW-0863">Zinc-finger</keyword>
<evidence type="ECO:0000256" key="5">
    <source>
        <dbReference type="ARBA" id="ARBA00022833"/>
    </source>
</evidence>
<dbReference type="InterPro" id="IPR017907">
    <property type="entry name" value="Znf_RING_CS"/>
</dbReference>
<organism evidence="10 11">
    <name type="scientific">Caenorhabditis auriculariae</name>
    <dbReference type="NCBI Taxonomy" id="2777116"/>
    <lineage>
        <taxon>Eukaryota</taxon>
        <taxon>Metazoa</taxon>
        <taxon>Ecdysozoa</taxon>
        <taxon>Nematoda</taxon>
        <taxon>Chromadorea</taxon>
        <taxon>Rhabditida</taxon>
        <taxon>Rhabditina</taxon>
        <taxon>Rhabditomorpha</taxon>
        <taxon>Rhabditoidea</taxon>
        <taxon>Rhabditidae</taxon>
        <taxon>Peloderinae</taxon>
        <taxon>Caenorhabditis</taxon>
    </lineage>
</organism>
<dbReference type="GO" id="GO:0008270">
    <property type="term" value="F:zinc ion binding"/>
    <property type="evidence" value="ECO:0007669"/>
    <property type="project" value="UniProtKB-KW"/>
</dbReference>
<dbReference type="PROSITE" id="PS50089">
    <property type="entry name" value="ZF_RING_2"/>
    <property type="match status" value="1"/>
</dbReference>
<dbReference type="Gene3D" id="2.130.10.10">
    <property type="entry name" value="YVTN repeat-like/Quinoprotein amine dehydrogenase"/>
    <property type="match status" value="1"/>
</dbReference>
<evidence type="ECO:0000256" key="3">
    <source>
        <dbReference type="ARBA" id="ARBA00022737"/>
    </source>
</evidence>
<keyword evidence="5" id="KW-0862">Zinc</keyword>
<dbReference type="CDD" id="cd00200">
    <property type="entry name" value="WD40"/>
    <property type="match status" value="1"/>
</dbReference>
<proteinExistence type="predicted"/>
<evidence type="ECO:0000256" key="7">
    <source>
        <dbReference type="PROSITE-ProRule" id="PRU00221"/>
    </source>
</evidence>
<dbReference type="PROSITE" id="PS00518">
    <property type="entry name" value="ZF_RING_1"/>
    <property type="match status" value="1"/>
</dbReference>
<reference evidence="10" key="1">
    <citation type="submission" date="2020-10" db="EMBL/GenBank/DDBJ databases">
        <authorList>
            <person name="Kikuchi T."/>
        </authorList>
    </citation>
    <scope>NUCLEOTIDE SEQUENCE</scope>
    <source>
        <strain evidence="10">NKZ352</strain>
    </source>
</reference>
<dbReference type="InterPro" id="IPR015943">
    <property type="entry name" value="WD40/YVTN_repeat-like_dom_sf"/>
</dbReference>
<dbReference type="PROSITE" id="PS00678">
    <property type="entry name" value="WD_REPEATS_1"/>
    <property type="match status" value="1"/>
</dbReference>
<dbReference type="Proteomes" id="UP000835052">
    <property type="component" value="Unassembled WGS sequence"/>
</dbReference>
<feature type="region of interest" description="Disordered" evidence="8">
    <location>
        <begin position="769"/>
        <end position="792"/>
    </location>
</feature>
<dbReference type="OrthoDB" id="273771at2759"/>
<dbReference type="SUPFAM" id="SSF57850">
    <property type="entry name" value="RING/U-box"/>
    <property type="match status" value="1"/>
</dbReference>
<dbReference type="InterPro" id="IPR019775">
    <property type="entry name" value="WD40_repeat_CS"/>
</dbReference>
<dbReference type="GO" id="GO:0061630">
    <property type="term" value="F:ubiquitin protein ligase activity"/>
    <property type="evidence" value="ECO:0007669"/>
    <property type="project" value="InterPro"/>
</dbReference>
<comment type="caution">
    <text evidence="10">The sequence shown here is derived from an EMBL/GenBank/DDBJ whole genome shotgun (WGS) entry which is preliminary data.</text>
</comment>
<feature type="repeat" description="WD" evidence="7">
    <location>
        <begin position="481"/>
        <end position="523"/>
    </location>
</feature>
<evidence type="ECO:0000313" key="10">
    <source>
        <dbReference type="EMBL" id="CAD6198731.1"/>
    </source>
</evidence>
<evidence type="ECO:0000313" key="11">
    <source>
        <dbReference type="Proteomes" id="UP000835052"/>
    </source>
</evidence>
<accession>A0A8S1HW28</accession>
<dbReference type="GO" id="GO:0043161">
    <property type="term" value="P:proteasome-mediated ubiquitin-dependent protein catabolic process"/>
    <property type="evidence" value="ECO:0007669"/>
    <property type="project" value="TreeGrafter"/>
</dbReference>
<feature type="repeat" description="WD" evidence="7">
    <location>
        <begin position="567"/>
        <end position="607"/>
    </location>
</feature>
<dbReference type="PROSITE" id="PS50294">
    <property type="entry name" value="WD_REPEATS_REGION"/>
    <property type="match status" value="1"/>
</dbReference>
<dbReference type="SMART" id="SM00184">
    <property type="entry name" value="RING"/>
    <property type="match status" value="1"/>
</dbReference>
<keyword evidence="2" id="KW-0479">Metal-binding</keyword>
<dbReference type="InterPro" id="IPR013083">
    <property type="entry name" value="Znf_RING/FYVE/PHD"/>
</dbReference>
<evidence type="ECO:0000256" key="1">
    <source>
        <dbReference type="ARBA" id="ARBA00022574"/>
    </source>
</evidence>
<dbReference type="CDD" id="cd16504">
    <property type="entry name" value="RING-HC_COP1"/>
    <property type="match status" value="1"/>
</dbReference>
<name>A0A8S1HW28_9PELO</name>
<dbReference type="SUPFAM" id="SSF50978">
    <property type="entry name" value="WD40 repeat-like"/>
    <property type="match status" value="1"/>
</dbReference>
<dbReference type="InterPro" id="IPR036322">
    <property type="entry name" value="WD40_repeat_dom_sf"/>
</dbReference>
<dbReference type="InterPro" id="IPR001841">
    <property type="entry name" value="Znf_RING"/>
</dbReference>
<keyword evidence="3" id="KW-0677">Repeat</keyword>
<evidence type="ECO:0000256" key="4">
    <source>
        <dbReference type="ARBA" id="ARBA00022771"/>
    </source>
</evidence>
<dbReference type="PANTHER" id="PTHR44080:SF1">
    <property type="entry name" value="E3 UBIQUITIN-PROTEIN LIGASE COP1"/>
    <property type="match status" value="1"/>
</dbReference>
<evidence type="ECO:0000256" key="6">
    <source>
        <dbReference type="PROSITE-ProRule" id="PRU00175"/>
    </source>
</evidence>
<dbReference type="PANTHER" id="PTHR44080">
    <property type="entry name" value="E3 UBIQUITIN-PROTEIN LIGASE COP1"/>
    <property type="match status" value="1"/>
</dbReference>
<sequence length="827" mass="91684">MIHRSEASKAKDRKRAAALGPNTASKRFCDFEEKVKKRGTPFTDGLFQKTTVEKAFASASPPVDPCTCPICMRTYSEPYMTYCGHTFCYECIQSALELKKECPTCGAAVSNHRANESGVPGLIPNFAMTKVAEHVVTSTRVLNSIKFKMRINPEKKEDFVKLLLHTDLSEETTAELLTALKQKHEYSQDLQRRIMTKVMGKFISDLSMYKQNIKSFTDMCIDYLRKDAELLNQNVPGQRIPPGNALEPSIVPNPEEVDDVHAFRGPHHGMSTSSTLELLAGGLVESLVTAEDESPMMLERKYALRAVRNFEGLKTAYESIRMRGKWAYDNDAVAPAKLPSFADTLPRGPSPERTYNQNERFDAFSKFFNNVIKYGGAHKVAKLQYDVEPHYGMSIVSSLEFNCDGDQFVVAGVTRKIKVFDFNAVLSNTDRLHLPVNQLVCSSKISSVCWNPYHRNILACTDYEGVVSLWDIRGSSPKRKFHEHGKRCWSVAFNNMDPNVLASGSDDSKVKIWSTNCADSVITIDGRVNVCCVAWSPSSSYELVFGSADHAVHHYDIRQPSRPLQRLVGHTKAVSYVRYLNDHEVVSASTDNTLRLWDLPGRQCTKIMRGHTNEKNFVGLSSCGDHIVCGSENNKAYFYCKDYSRPLFVFDMYLDFSASPKVFVDDPGYDLSPFINSSLITGPPDRSTIVQEHDSLVDEIDTTATEMPMQPTTAAEDPRLPRQVVVIESDGAAGSGARANSESPIYSVDSTAPPAGSYAANVSTTLMSLLPPPPQPQSSRSTASGSGRVVTIPPENKGFVSSVCWRPKSNTILVANSIGKVLILRAN</sequence>
<dbReference type="AlphaFoldDB" id="A0A8S1HW28"/>
<dbReference type="InterPro" id="IPR001680">
    <property type="entry name" value="WD40_rpt"/>
</dbReference>
<dbReference type="PROSITE" id="PS50082">
    <property type="entry name" value="WD_REPEATS_2"/>
    <property type="match status" value="2"/>
</dbReference>
<dbReference type="Pfam" id="PF00400">
    <property type="entry name" value="WD40"/>
    <property type="match status" value="4"/>
</dbReference>
<keyword evidence="1 7" id="KW-0853">WD repeat</keyword>
<evidence type="ECO:0000256" key="2">
    <source>
        <dbReference type="ARBA" id="ARBA00022723"/>
    </source>
</evidence>
<protein>
    <recommendedName>
        <fullName evidence="9">RING-type domain-containing protein</fullName>
    </recommendedName>
</protein>
<dbReference type="EMBL" id="CAJGYM010000136">
    <property type="protein sequence ID" value="CAD6198731.1"/>
    <property type="molecule type" value="Genomic_DNA"/>
</dbReference>
<feature type="domain" description="RING-type" evidence="9">
    <location>
        <begin position="68"/>
        <end position="105"/>
    </location>
</feature>
<dbReference type="Pfam" id="PF13923">
    <property type="entry name" value="zf-C3HC4_2"/>
    <property type="match status" value="1"/>
</dbReference>
<dbReference type="Gene3D" id="3.30.40.10">
    <property type="entry name" value="Zinc/RING finger domain, C3HC4 (zinc finger)"/>
    <property type="match status" value="1"/>
</dbReference>